<evidence type="ECO:0000313" key="1">
    <source>
        <dbReference type="EMBL" id="RDX98966.1"/>
    </source>
</evidence>
<dbReference type="EMBL" id="QJKJ01003331">
    <property type="protein sequence ID" value="RDX98966.1"/>
    <property type="molecule type" value="Genomic_DNA"/>
</dbReference>
<name>A0A371H8C8_MUCPR</name>
<keyword evidence="2" id="KW-1185">Reference proteome</keyword>
<dbReference type="PANTHER" id="PTHR11439:SF467">
    <property type="entry name" value="INTEGRASE CATALYTIC DOMAIN-CONTAINING PROTEIN"/>
    <property type="match status" value="1"/>
</dbReference>
<dbReference type="STRING" id="157652.A0A371H8C8"/>
<proteinExistence type="predicted"/>
<sequence>MTLTDEEEPECYQEAMKNEEKQKWLDAMQDEIKSLHDNHTYDLVKLSNGKKVLENRWIYRVLQRFHMKNVKVVSTPLATHFKLSSRHNPSNEAEKINMSRVPYASAMGSLMYAMVCTRLDIAHAVGIVSKLLSNPSREHWNVVKWILRSKHIDVMYHWMCDALDAKLLELTKVHINDNGTGMMTNVVPREKFEVFYEIAELTITST</sequence>
<evidence type="ECO:0008006" key="3">
    <source>
        <dbReference type="Google" id="ProtNLM"/>
    </source>
</evidence>
<accession>A0A371H8C8</accession>
<reference evidence="1" key="1">
    <citation type="submission" date="2018-05" db="EMBL/GenBank/DDBJ databases">
        <title>Draft genome of Mucuna pruriens seed.</title>
        <authorList>
            <person name="Nnadi N.E."/>
            <person name="Vos R."/>
            <person name="Hasami M.H."/>
            <person name="Devisetty U.K."/>
            <person name="Aguiy J.C."/>
        </authorList>
    </citation>
    <scope>NUCLEOTIDE SEQUENCE [LARGE SCALE GENOMIC DNA]</scope>
    <source>
        <strain evidence="1">JCA_2017</strain>
    </source>
</reference>
<dbReference type="Proteomes" id="UP000257109">
    <property type="component" value="Unassembled WGS sequence"/>
</dbReference>
<feature type="non-terminal residue" evidence="1">
    <location>
        <position position="1"/>
    </location>
</feature>
<evidence type="ECO:0000313" key="2">
    <source>
        <dbReference type="Proteomes" id="UP000257109"/>
    </source>
</evidence>
<dbReference type="AlphaFoldDB" id="A0A371H8C8"/>
<dbReference type="PANTHER" id="PTHR11439">
    <property type="entry name" value="GAG-POL-RELATED RETROTRANSPOSON"/>
    <property type="match status" value="1"/>
</dbReference>
<protein>
    <recommendedName>
        <fullName evidence="3">Retrovirus-related Pol polyprotein from transposon TNT 1-94</fullName>
    </recommendedName>
</protein>
<dbReference type="OrthoDB" id="411615at2759"/>
<gene>
    <name evidence="1" type="ORF">CR513_18043</name>
</gene>
<comment type="caution">
    <text evidence="1">The sequence shown here is derived from an EMBL/GenBank/DDBJ whole genome shotgun (WGS) entry which is preliminary data.</text>
</comment>
<organism evidence="1 2">
    <name type="scientific">Mucuna pruriens</name>
    <name type="common">Velvet bean</name>
    <name type="synonym">Dolichos pruriens</name>
    <dbReference type="NCBI Taxonomy" id="157652"/>
    <lineage>
        <taxon>Eukaryota</taxon>
        <taxon>Viridiplantae</taxon>
        <taxon>Streptophyta</taxon>
        <taxon>Embryophyta</taxon>
        <taxon>Tracheophyta</taxon>
        <taxon>Spermatophyta</taxon>
        <taxon>Magnoliopsida</taxon>
        <taxon>eudicotyledons</taxon>
        <taxon>Gunneridae</taxon>
        <taxon>Pentapetalae</taxon>
        <taxon>rosids</taxon>
        <taxon>fabids</taxon>
        <taxon>Fabales</taxon>
        <taxon>Fabaceae</taxon>
        <taxon>Papilionoideae</taxon>
        <taxon>50 kb inversion clade</taxon>
        <taxon>NPAAA clade</taxon>
        <taxon>indigoferoid/millettioid clade</taxon>
        <taxon>Phaseoleae</taxon>
        <taxon>Mucuna</taxon>
    </lineage>
</organism>